<proteinExistence type="predicted"/>
<gene>
    <name evidence="1" type="ORF">HMPREF0620_1482</name>
</gene>
<dbReference type="AlphaFoldDB" id="E6K209"/>
<evidence type="ECO:0000313" key="1">
    <source>
        <dbReference type="EMBL" id="EFT82797.1"/>
    </source>
</evidence>
<protein>
    <submittedName>
        <fullName evidence="1">Uncharacterized protein</fullName>
    </submittedName>
</protein>
<dbReference type="EMBL" id="AEON01000002">
    <property type="protein sequence ID" value="EFT82797.1"/>
    <property type="molecule type" value="Genomic_DNA"/>
</dbReference>
<comment type="caution">
    <text evidence="1">The sequence shown here is derived from an EMBL/GenBank/DDBJ whole genome shotgun (WGS) entry which is preliminary data.</text>
</comment>
<keyword evidence="2" id="KW-1185">Reference proteome</keyword>
<organism evidence="1 2">
    <name type="scientific">Parascardovia denticolens DSM 10105 = JCM 12538</name>
    <dbReference type="NCBI Taxonomy" id="864564"/>
    <lineage>
        <taxon>Bacteria</taxon>
        <taxon>Bacillati</taxon>
        <taxon>Actinomycetota</taxon>
        <taxon>Actinomycetes</taxon>
        <taxon>Bifidobacteriales</taxon>
        <taxon>Bifidobacteriaceae</taxon>
        <taxon>Parascardovia</taxon>
    </lineage>
</organism>
<reference evidence="1 2" key="1">
    <citation type="submission" date="2010-12" db="EMBL/GenBank/DDBJ databases">
        <authorList>
            <person name="Muzny D."/>
            <person name="Qin X."/>
            <person name="Buhay C."/>
            <person name="Dugan-Rocha S."/>
            <person name="Ding Y."/>
            <person name="Chen G."/>
            <person name="Hawes A."/>
            <person name="Holder M."/>
            <person name="Jhangiani S."/>
            <person name="Johnson A."/>
            <person name="Khan Z."/>
            <person name="Li Z."/>
            <person name="Liu W."/>
            <person name="Liu X."/>
            <person name="Perez L."/>
            <person name="Shen H."/>
            <person name="Wang Q."/>
            <person name="Watt J."/>
            <person name="Xi L."/>
            <person name="Xin Y."/>
            <person name="Zhou J."/>
            <person name="Deng J."/>
            <person name="Jiang H."/>
            <person name="Liu Y."/>
            <person name="Qu J."/>
            <person name="Song X.-Z."/>
            <person name="Zhang L."/>
            <person name="Villasana D."/>
            <person name="Johnson A."/>
            <person name="Liu J."/>
            <person name="Liyanage D."/>
            <person name="Lorensuhewa L."/>
            <person name="Robinson T."/>
            <person name="Song A."/>
            <person name="Song B.-B."/>
            <person name="Dinh H."/>
            <person name="Thornton R."/>
            <person name="Coyle M."/>
            <person name="Francisco L."/>
            <person name="Jackson L."/>
            <person name="Javaid M."/>
            <person name="Korchina V."/>
            <person name="Kovar C."/>
            <person name="Mata R."/>
            <person name="Mathew T."/>
            <person name="Ngo R."/>
            <person name="Nguyen L."/>
            <person name="Nguyen N."/>
            <person name="Okwuonu G."/>
            <person name="Ongeri F."/>
            <person name="Pham C."/>
            <person name="Simmons D."/>
            <person name="Wilczek-Boney K."/>
            <person name="Hale W."/>
            <person name="Jakkamsetti A."/>
            <person name="Pham P."/>
            <person name="Ruth R."/>
            <person name="San Lucas F."/>
            <person name="Warren J."/>
            <person name="Zhang J."/>
            <person name="Zhao Z."/>
            <person name="Zhou C."/>
            <person name="Zhu D."/>
            <person name="Lee S."/>
            <person name="Bess C."/>
            <person name="Blankenburg K."/>
            <person name="Forbes L."/>
            <person name="Fu Q."/>
            <person name="Gubbala S."/>
            <person name="Hirani K."/>
            <person name="Jayaseelan J.C."/>
            <person name="Lara F."/>
            <person name="Munidasa M."/>
            <person name="Palculict T."/>
            <person name="Patil S."/>
            <person name="Pu L.-L."/>
            <person name="Saada N."/>
            <person name="Tang L."/>
            <person name="Weissenberger G."/>
            <person name="Zhu Y."/>
            <person name="Hemphill L."/>
            <person name="Shang Y."/>
            <person name="Youmans B."/>
            <person name="Ayvaz T."/>
            <person name="Ross M."/>
            <person name="Santibanez J."/>
            <person name="Aqrawi P."/>
            <person name="Gross S."/>
            <person name="Joshi V."/>
            <person name="Fowler G."/>
            <person name="Nazareth L."/>
            <person name="Reid J."/>
            <person name="Worley K."/>
            <person name="Petrosino J."/>
            <person name="Highlander S."/>
            <person name="Gibbs R."/>
        </authorList>
    </citation>
    <scope>NUCLEOTIDE SEQUENCE [LARGE SCALE GENOMIC DNA]</scope>
    <source>
        <strain evidence="1 2">DSM 10105</strain>
    </source>
</reference>
<evidence type="ECO:0000313" key="2">
    <source>
        <dbReference type="Proteomes" id="UP000004946"/>
    </source>
</evidence>
<accession>E6K209</accession>
<dbReference type="HOGENOM" id="CLU_3273927_0_0_11"/>
<sequence>MTDTITIFTEHIFPKYKPDEVMRSHMEGIDDPTLKEFLLYV</sequence>
<name>E6K209_PARDN</name>
<dbReference type="Proteomes" id="UP000004946">
    <property type="component" value="Chromosome"/>
</dbReference>